<comment type="similarity">
    <text evidence="1">Belongs to the VPS72/YL1 family.</text>
</comment>
<dbReference type="Pfam" id="PF08265">
    <property type="entry name" value="YL1_C"/>
    <property type="match status" value="1"/>
</dbReference>
<dbReference type="InterPro" id="IPR013272">
    <property type="entry name" value="Vps72/YL1_C"/>
</dbReference>
<sequence length="429" mass="48538">MRRTLEGSQDPGVQIAFDENLVNLEYVDDIVLVFEEVKKAQVFLDELTEVISSLATIPKNMPICVDRERRPNAGAKMAQLLNDEQEDEFYTSVYGGFTEEADDVDYQSESSVEDIIDSDFVDSSAAESETVSSDEDEDGPKNKKKRRHRGVVTKAYKEPKRSKPSESSKSAVQQIDEQTEPKPKSTVKEKATGSTEESRVLRQRTVPATTESTGTESKSRRNDSTALRRQAMLAEIAQRKNVPEVRRLTQEELLAEAKLTEEINRRSLARYQRMEIEKKKVHFQKSKSTVPMIRYHSFTVPLVEDQPHLYGVSVDPQSSTVRAGPIITDPSARCSRNLITFADEQCLRASMPKTITPLPDPNNPAPVAPRPRRIMRICPITGLPARYLDPVTLTPYANLAAFRVLRRLYQLHLETNTPAIDLLREYRNS</sequence>
<proteinExistence type="inferred from homology"/>
<keyword evidence="6" id="KW-1185">Reference proteome</keyword>
<feature type="domain" description="Vps72/YL1 C-terminal" evidence="4">
    <location>
        <begin position="376"/>
        <end position="405"/>
    </location>
</feature>
<feature type="compositionally biased region" description="Basic and acidic residues" evidence="3">
    <location>
        <begin position="155"/>
        <end position="166"/>
    </location>
</feature>
<dbReference type="EMBL" id="NIRI02000056">
    <property type="protein sequence ID" value="KAG5442989.1"/>
    <property type="molecule type" value="Genomic_DNA"/>
</dbReference>
<comment type="caution">
    <text evidence="5">The sequence shown here is derived from an EMBL/GenBank/DDBJ whole genome shotgun (WGS) entry which is preliminary data.</text>
</comment>
<organism evidence="5 6">
    <name type="scientific">Clonorchis sinensis</name>
    <name type="common">Chinese liver fluke</name>
    <dbReference type="NCBI Taxonomy" id="79923"/>
    <lineage>
        <taxon>Eukaryota</taxon>
        <taxon>Metazoa</taxon>
        <taxon>Spiralia</taxon>
        <taxon>Lophotrochozoa</taxon>
        <taxon>Platyhelminthes</taxon>
        <taxon>Trematoda</taxon>
        <taxon>Digenea</taxon>
        <taxon>Opisthorchiida</taxon>
        <taxon>Opisthorchiata</taxon>
        <taxon>Opisthorchiidae</taxon>
        <taxon>Clonorchis</taxon>
    </lineage>
</organism>
<evidence type="ECO:0000313" key="5">
    <source>
        <dbReference type="EMBL" id="KAG5442989.1"/>
    </source>
</evidence>
<dbReference type="Proteomes" id="UP000286415">
    <property type="component" value="Unassembled WGS sequence"/>
</dbReference>
<name>A0A8T1M1X1_CLOSI</name>
<reference evidence="5 6" key="2">
    <citation type="journal article" date="2021" name="Genomics">
        <title>High-quality reference genome for Clonorchis sinensis.</title>
        <authorList>
            <person name="Young N.D."/>
            <person name="Stroehlein A.J."/>
            <person name="Kinkar L."/>
            <person name="Wang T."/>
            <person name="Sohn W.M."/>
            <person name="Chang B.C.H."/>
            <person name="Kaur P."/>
            <person name="Weisz D."/>
            <person name="Dudchenko O."/>
            <person name="Aiden E.L."/>
            <person name="Korhonen P.K."/>
            <person name="Gasser R.B."/>
        </authorList>
    </citation>
    <scope>NUCLEOTIDE SEQUENCE [LARGE SCALE GENOMIC DNA]</scope>
    <source>
        <strain evidence="5">Cs-k2</strain>
    </source>
</reference>
<dbReference type="SMART" id="SM00993">
    <property type="entry name" value="YL1_C"/>
    <property type="match status" value="1"/>
</dbReference>
<evidence type="ECO:0000256" key="3">
    <source>
        <dbReference type="SAM" id="MobiDB-lite"/>
    </source>
</evidence>
<dbReference type="OrthoDB" id="78296at2759"/>
<dbReference type="AlphaFoldDB" id="A0A8T1M1X1"/>
<dbReference type="GO" id="GO:0005634">
    <property type="term" value="C:nucleus"/>
    <property type="evidence" value="ECO:0007669"/>
    <property type="project" value="TreeGrafter"/>
</dbReference>
<feature type="compositionally biased region" description="Low complexity" evidence="3">
    <location>
        <begin position="121"/>
        <end position="131"/>
    </location>
</feature>
<feature type="compositionally biased region" description="Basic and acidic residues" evidence="3">
    <location>
        <begin position="179"/>
        <end position="200"/>
    </location>
</feature>
<feature type="compositionally biased region" description="Basic residues" evidence="3">
    <location>
        <begin position="142"/>
        <end position="151"/>
    </location>
</feature>
<accession>A0A8T1M1X1</accession>
<feature type="compositionally biased region" description="Acidic residues" evidence="3">
    <location>
        <begin position="107"/>
        <end position="120"/>
    </location>
</feature>
<protein>
    <recommendedName>
        <fullName evidence="2">Vacuolar protein sorting-associated protein 72 homolog</fullName>
    </recommendedName>
</protein>
<feature type="compositionally biased region" description="Polar residues" evidence="3">
    <location>
        <begin position="206"/>
        <end position="216"/>
    </location>
</feature>
<dbReference type="PANTHER" id="PTHR13275:SF4">
    <property type="entry name" value="VACUOLAR PROTEIN SORTING-ASSOCIATED PROTEIN 72 HOMOLOG"/>
    <property type="match status" value="1"/>
</dbReference>
<reference evidence="5 6" key="1">
    <citation type="journal article" date="2018" name="Biotechnol. Adv.">
        <title>Improved genomic resources and new bioinformatic workflow for the carcinogenic parasite Clonorchis sinensis: Biotechnological implications.</title>
        <authorList>
            <person name="Wang D."/>
            <person name="Korhonen P.K."/>
            <person name="Gasser R.B."/>
            <person name="Young N.D."/>
        </authorList>
    </citation>
    <scope>NUCLEOTIDE SEQUENCE [LARGE SCALE GENOMIC DNA]</scope>
    <source>
        <strain evidence="5">Cs-k2</strain>
    </source>
</reference>
<evidence type="ECO:0000259" key="4">
    <source>
        <dbReference type="SMART" id="SM00993"/>
    </source>
</evidence>
<gene>
    <name evidence="5" type="ORF">CSKR_107166</name>
</gene>
<evidence type="ECO:0000256" key="1">
    <source>
        <dbReference type="ARBA" id="ARBA00006832"/>
    </source>
</evidence>
<feature type="region of interest" description="Disordered" evidence="3">
    <location>
        <begin position="107"/>
        <end position="226"/>
    </location>
</feature>
<evidence type="ECO:0000313" key="6">
    <source>
        <dbReference type="Proteomes" id="UP000286415"/>
    </source>
</evidence>
<dbReference type="InterPro" id="IPR046757">
    <property type="entry name" value="YL1_N"/>
</dbReference>
<dbReference type="Pfam" id="PF05764">
    <property type="entry name" value="YL1"/>
    <property type="match status" value="1"/>
</dbReference>
<dbReference type="PANTHER" id="PTHR13275">
    <property type="entry name" value="YL-1 PROTEIN TRANSCRIPTION FACTOR-LIKE 1"/>
    <property type="match status" value="1"/>
</dbReference>
<evidence type="ECO:0000256" key="2">
    <source>
        <dbReference type="ARBA" id="ARBA00020000"/>
    </source>
</evidence>